<dbReference type="NCBIfam" id="TIGR04350">
    <property type="entry name" value="C_S_lyase_PatB"/>
    <property type="match status" value="1"/>
</dbReference>
<dbReference type="Gene3D" id="3.90.1150.10">
    <property type="entry name" value="Aspartate Aminotransferase, domain 1"/>
    <property type="match status" value="1"/>
</dbReference>
<evidence type="ECO:0000256" key="3">
    <source>
        <dbReference type="ARBA" id="ARBA00022898"/>
    </source>
</evidence>
<name>A0A7X2S891_9BACI</name>
<dbReference type="GO" id="GO:0047804">
    <property type="term" value="F:cysteine-S-conjugate beta-lyase activity"/>
    <property type="evidence" value="ECO:0007669"/>
    <property type="project" value="UniProtKB-EC"/>
</dbReference>
<dbReference type="OrthoDB" id="9802872at2"/>
<dbReference type="Gene3D" id="3.40.640.10">
    <property type="entry name" value="Type I PLP-dependent aspartate aminotransferase-like (Major domain)"/>
    <property type="match status" value="1"/>
</dbReference>
<dbReference type="InterPro" id="IPR051798">
    <property type="entry name" value="Class-II_PLP-Dep_Aminotrans"/>
</dbReference>
<reference evidence="7 8" key="1">
    <citation type="journal article" date="2017" name="Int. J. Syst. Evol. Microbiol.">
        <title>Bacillus mangrovi sp. nov., isolated from a sediment sample from a mangrove forest.</title>
        <authorList>
            <person name="Gupta V."/>
            <person name="Singh P.K."/>
            <person name="Korpole S."/>
            <person name="Tanuku N.R.S."/>
            <person name="Pinnaka A.K."/>
        </authorList>
    </citation>
    <scope>NUCLEOTIDE SEQUENCE [LARGE SCALE GENOMIC DNA]</scope>
    <source>
        <strain evidence="7 8">KCTC 33872</strain>
    </source>
</reference>
<evidence type="ECO:0000313" key="7">
    <source>
        <dbReference type="EMBL" id="MTH55534.1"/>
    </source>
</evidence>
<sequence>MSQFDALVERRKSNSVKWDLTKELFGTDDVLPMWVADMDFKAPEPVLEALERRISHGVFGYSSISDQTKTAIRNWARDRNGWDFKTEALLFSPGIVTALSLAVQTYTEPGDKVLLQSPVYTPFFDMVTRNSRKVANSQLSLKNGRYEIDFDDLARQMADPDVKLMLLCNPHNPGGRAWTREELEKIGSLCEEHDVLMVSDEIHSDLMLFGNRHVSFASISERFAARTITCFAPSKTFNLAGLQASVMVIENDSLRRKMDETLHRQGFFTLNALGAAALEASYTAGAEWLEELKAYLARNMDYAIEFLEKEVPGVKAVKPDATYLLWIDCRELGLEDKEIKHLLLHKGKIALEEGAKYGPGGEGFVRLNAGCPLETLKDGLERIKTAFS</sequence>
<accession>A0A7X2S891</accession>
<dbReference type="Pfam" id="PF00155">
    <property type="entry name" value="Aminotran_1_2"/>
    <property type="match status" value="1"/>
</dbReference>
<dbReference type="InterPro" id="IPR027619">
    <property type="entry name" value="C-S_lyase_PatB-like"/>
</dbReference>
<comment type="caution">
    <text evidence="7">The sequence shown here is derived from an EMBL/GenBank/DDBJ whole genome shotgun (WGS) entry which is preliminary data.</text>
</comment>
<keyword evidence="4 7" id="KW-0456">Lyase</keyword>
<feature type="domain" description="Aminotransferase class I/classII large" evidence="6">
    <location>
        <begin position="37"/>
        <end position="383"/>
    </location>
</feature>
<dbReference type="PANTHER" id="PTHR43525">
    <property type="entry name" value="PROTEIN MALY"/>
    <property type="match status" value="1"/>
</dbReference>
<dbReference type="InterPro" id="IPR015421">
    <property type="entry name" value="PyrdxlP-dep_Trfase_major"/>
</dbReference>
<keyword evidence="8" id="KW-1185">Reference proteome</keyword>
<evidence type="ECO:0000256" key="2">
    <source>
        <dbReference type="ARBA" id="ARBA00012224"/>
    </source>
</evidence>
<dbReference type="PANTHER" id="PTHR43525:SF1">
    <property type="entry name" value="PROTEIN MALY"/>
    <property type="match status" value="1"/>
</dbReference>
<protein>
    <recommendedName>
        <fullName evidence="2">cysteine-S-conjugate beta-lyase</fullName>
        <ecNumber evidence="2">4.4.1.13</ecNumber>
    </recommendedName>
</protein>
<comment type="similarity">
    <text evidence="5">Belongs to the class-II pyridoxal-phosphate-dependent aminotransferase family. MalY/PatB cystathionine beta-lyase subfamily.</text>
</comment>
<dbReference type="RefSeq" id="WP_155114029.1">
    <property type="nucleotide sequence ID" value="NZ_WMIB01000031.1"/>
</dbReference>
<dbReference type="SUPFAM" id="SSF53383">
    <property type="entry name" value="PLP-dependent transferases"/>
    <property type="match status" value="1"/>
</dbReference>
<evidence type="ECO:0000256" key="5">
    <source>
        <dbReference type="ARBA" id="ARBA00037974"/>
    </source>
</evidence>
<dbReference type="AlphaFoldDB" id="A0A7X2S891"/>
<dbReference type="InterPro" id="IPR004839">
    <property type="entry name" value="Aminotransferase_I/II_large"/>
</dbReference>
<dbReference type="EC" id="4.4.1.13" evidence="2"/>
<evidence type="ECO:0000259" key="6">
    <source>
        <dbReference type="Pfam" id="PF00155"/>
    </source>
</evidence>
<evidence type="ECO:0000313" key="8">
    <source>
        <dbReference type="Proteomes" id="UP000434639"/>
    </source>
</evidence>
<dbReference type="Proteomes" id="UP000434639">
    <property type="component" value="Unassembled WGS sequence"/>
</dbReference>
<dbReference type="InterPro" id="IPR015422">
    <property type="entry name" value="PyrdxlP-dep_Trfase_small"/>
</dbReference>
<proteinExistence type="inferred from homology"/>
<dbReference type="CDD" id="cd00609">
    <property type="entry name" value="AAT_like"/>
    <property type="match status" value="1"/>
</dbReference>
<gene>
    <name evidence="7" type="ORF">GKZ89_19250</name>
</gene>
<dbReference type="GO" id="GO:0030170">
    <property type="term" value="F:pyridoxal phosphate binding"/>
    <property type="evidence" value="ECO:0007669"/>
    <property type="project" value="InterPro"/>
</dbReference>
<comment type="cofactor">
    <cofactor evidence="1">
        <name>pyridoxal 5'-phosphate</name>
        <dbReference type="ChEBI" id="CHEBI:597326"/>
    </cofactor>
</comment>
<evidence type="ECO:0000256" key="1">
    <source>
        <dbReference type="ARBA" id="ARBA00001933"/>
    </source>
</evidence>
<organism evidence="7 8">
    <name type="scientific">Metabacillus mangrovi</name>
    <dbReference type="NCBI Taxonomy" id="1491830"/>
    <lineage>
        <taxon>Bacteria</taxon>
        <taxon>Bacillati</taxon>
        <taxon>Bacillota</taxon>
        <taxon>Bacilli</taxon>
        <taxon>Bacillales</taxon>
        <taxon>Bacillaceae</taxon>
        <taxon>Metabacillus</taxon>
    </lineage>
</organism>
<evidence type="ECO:0000256" key="4">
    <source>
        <dbReference type="ARBA" id="ARBA00023239"/>
    </source>
</evidence>
<dbReference type="InterPro" id="IPR015424">
    <property type="entry name" value="PyrdxlP-dep_Trfase"/>
</dbReference>
<dbReference type="EMBL" id="WMIB01000031">
    <property type="protein sequence ID" value="MTH55534.1"/>
    <property type="molecule type" value="Genomic_DNA"/>
</dbReference>
<keyword evidence="3" id="KW-0663">Pyridoxal phosphate</keyword>